<evidence type="ECO:0000256" key="3">
    <source>
        <dbReference type="ARBA" id="ARBA00022448"/>
    </source>
</evidence>
<evidence type="ECO:0000256" key="5">
    <source>
        <dbReference type="ARBA" id="ARBA00022737"/>
    </source>
</evidence>
<dbReference type="Gene3D" id="1.50.40.10">
    <property type="entry name" value="Mitochondrial carrier domain"/>
    <property type="match status" value="2"/>
</dbReference>
<comment type="similarity">
    <text evidence="2 10">Belongs to the mitochondrial carrier (TC 2.A.29) family.</text>
</comment>
<dbReference type="InterPro" id="IPR018108">
    <property type="entry name" value="MCP_transmembrane"/>
</dbReference>
<dbReference type="Pfam" id="PF00153">
    <property type="entry name" value="Mito_carr"/>
    <property type="match status" value="3"/>
</dbReference>
<dbReference type="Gene3D" id="3.90.1590.10">
    <property type="entry name" value="glutathione-dependent formaldehyde- activating enzyme (gfa)"/>
    <property type="match status" value="1"/>
</dbReference>
<organism evidence="12 13">
    <name type="scientific">Fonsecaea monophora</name>
    <dbReference type="NCBI Taxonomy" id="254056"/>
    <lineage>
        <taxon>Eukaryota</taxon>
        <taxon>Fungi</taxon>
        <taxon>Dikarya</taxon>
        <taxon>Ascomycota</taxon>
        <taxon>Pezizomycotina</taxon>
        <taxon>Eurotiomycetes</taxon>
        <taxon>Chaetothyriomycetidae</taxon>
        <taxon>Chaetothyriales</taxon>
        <taxon>Herpotrichiellaceae</taxon>
        <taxon>Fonsecaea</taxon>
    </lineage>
</organism>
<evidence type="ECO:0000256" key="8">
    <source>
        <dbReference type="ARBA" id="ARBA00023136"/>
    </source>
</evidence>
<evidence type="ECO:0008006" key="14">
    <source>
        <dbReference type="Google" id="ProtNLM"/>
    </source>
</evidence>
<evidence type="ECO:0000256" key="9">
    <source>
        <dbReference type="PROSITE-ProRule" id="PRU00282"/>
    </source>
</evidence>
<dbReference type="PROSITE" id="PS50920">
    <property type="entry name" value="SOLCAR"/>
    <property type="match status" value="3"/>
</dbReference>
<dbReference type="PANTHER" id="PTHR45667">
    <property type="entry name" value="S-ADENOSYLMETHIONINE MITOCHONDRIAL CARRIER PROTEIN"/>
    <property type="match status" value="1"/>
</dbReference>
<keyword evidence="3 10" id="KW-0813">Transport</keyword>
<reference evidence="12 13" key="1">
    <citation type="submission" date="2016-03" db="EMBL/GenBank/DDBJ databases">
        <title>Draft genome sequence of the Fonsecaea monophora CBS 269.37.</title>
        <authorList>
            <person name="Bombassaro A."/>
            <person name="Vinicius W.A."/>
            <person name="De Hoog S."/>
            <person name="Sun J."/>
            <person name="Souza E.M."/>
            <person name="Raittz R.T."/>
            <person name="Costa F."/>
            <person name="Leao A.C."/>
            <person name="Tadra-Sfeir M.Z."/>
            <person name="Baura V."/>
            <person name="Balsanelli E."/>
            <person name="Pedrosa F.O."/>
            <person name="Moreno L.F."/>
            <person name="Steffens M.B."/>
            <person name="Xi L."/>
            <person name="Bocca A.L."/>
            <person name="Felipe M.S."/>
            <person name="Teixeira M."/>
            <person name="Telles Filho F.Q."/>
            <person name="Azevedo C.M."/>
            <person name="Gomes R."/>
            <person name="Vicente V.A."/>
        </authorList>
    </citation>
    <scope>NUCLEOTIDE SEQUENCE [LARGE SCALE GENOMIC DNA]</scope>
    <source>
        <strain evidence="12 13">CBS 269.37</strain>
    </source>
</reference>
<evidence type="ECO:0000313" key="12">
    <source>
        <dbReference type="EMBL" id="OAG43160.1"/>
    </source>
</evidence>
<dbReference type="GO" id="GO:0016020">
    <property type="term" value="C:membrane"/>
    <property type="evidence" value="ECO:0007669"/>
    <property type="project" value="UniProtKB-SubCell"/>
</dbReference>
<evidence type="ECO:0000256" key="10">
    <source>
        <dbReference type="RuleBase" id="RU000488"/>
    </source>
</evidence>
<evidence type="ECO:0000256" key="4">
    <source>
        <dbReference type="ARBA" id="ARBA00022692"/>
    </source>
</evidence>
<dbReference type="RefSeq" id="XP_022515112.1">
    <property type="nucleotide sequence ID" value="XM_022652424.1"/>
</dbReference>
<evidence type="ECO:0000256" key="2">
    <source>
        <dbReference type="ARBA" id="ARBA00006375"/>
    </source>
</evidence>
<proteinExistence type="inferred from homology"/>
<dbReference type="EMBL" id="LVKK01000011">
    <property type="protein sequence ID" value="OAG43160.1"/>
    <property type="molecule type" value="Genomic_DNA"/>
</dbReference>
<dbReference type="GeneID" id="34597620"/>
<gene>
    <name evidence="12" type="ORF">AYO21_02446</name>
</gene>
<sequence>MSYLPKEAVNLTGGCYCQAIRYTIRVPAWDNRPAVPGALETPISSTEKIQTRLPLIDIDHCGDCRRQAGCLVQCWLIVPVDWVEWDVQSKETAGNEQILRLSTRDAVGPAFVDITVGSLDPEFVKLAKPDRHGWWDFGVDWIKTLLRKGDGGFLIRHHTGDSAATFPPQHRPGTQAPKSERAASCLSKASALPGMIEQDVTLQAAPRGGETVVNSPWTRSLIAGAFAGLTVDFSLYPLDTIKTRLQSNLTTSKHASILPRHTVQGTLRSMYAGLPSALLGSMPSAASFFVVYDGVKRALIDPTTQSSSRQASTHMLASSLGEIAACAIRVPTEVVKQRAQAGLFGGSALLALQDILGLRKTDGYATMVRELYRGGGVTIMREIPFTITQFSLWEYFKASYSDRQHRLTGRHEGLVTASESAIFGSVAGGIAAGFTTPLDVLKTRIMLARKEVGSASARAGPLKVLQQIWRDEGAAGLFRGFVPRVGWISTGGAIFLGTYQYVSNLLGPEDS</sequence>
<evidence type="ECO:0000256" key="6">
    <source>
        <dbReference type="ARBA" id="ARBA00022792"/>
    </source>
</evidence>
<keyword evidence="6" id="KW-0496">Mitochondrion</keyword>
<keyword evidence="4 9" id="KW-0812">Transmembrane</keyword>
<dbReference type="InterPro" id="IPR023395">
    <property type="entry name" value="MCP_dom_sf"/>
</dbReference>
<evidence type="ECO:0000256" key="11">
    <source>
        <dbReference type="SAM" id="MobiDB-lite"/>
    </source>
</evidence>
<feature type="region of interest" description="Disordered" evidence="11">
    <location>
        <begin position="160"/>
        <end position="180"/>
    </location>
</feature>
<dbReference type="OrthoDB" id="276989at2759"/>
<protein>
    <recommendedName>
        <fullName evidence="14">Mitochondrial thiamine pyrophosphate carrier 1</fullName>
    </recommendedName>
</protein>
<keyword evidence="8 9" id="KW-0472">Membrane</keyword>
<dbReference type="SUPFAM" id="SSF103506">
    <property type="entry name" value="Mitochondrial carrier"/>
    <property type="match status" value="1"/>
</dbReference>
<name>A0A177FHS2_9EURO</name>
<dbReference type="AlphaFoldDB" id="A0A177FHS2"/>
<feature type="repeat" description="Solcar" evidence="9">
    <location>
        <begin position="415"/>
        <end position="505"/>
    </location>
</feature>
<dbReference type="SUPFAM" id="SSF51316">
    <property type="entry name" value="Mss4-like"/>
    <property type="match status" value="1"/>
</dbReference>
<keyword evidence="5" id="KW-0677">Repeat</keyword>
<keyword evidence="6" id="KW-0999">Mitochondrion inner membrane</keyword>
<dbReference type="InterPro" id="IPR011057">
    <property type="entry name" value="Mss4-like_sf"/>
</dbReference>
<evidence type="ECO:0000256" key="7">
    <source>
        <dbReference type="ARBA" id="ARBA00022989"/>
    </source>
</evidence>
<comment type="caution">
    <text evidence="12">The sequence shown here is derived from an EMBL/GenBank/DDBJ whole genome shotgun (WGS) entry which is preliminary data.</text>
</comment>
<keyword evidence="13" id="KW-1185">Reference proteome</keyword>
<dbReference type="Proteomes" id="UP000077002">
    <property type="component" value="Unassembled WGS sequence"/>
</dbReference>
<feature type="repeat" description="Solcar" evidence="9">
    <location>
        <begin position="309"/>
        <end position="399"/>
    </location>
</feature>
<evidence type="ECO:0000313" key="13">
    <source>
        <dbReference type="Proteomes" id="UP000077002"/>
    </source>
</evidence>
<keyword evidence="7" id="KW-1133">Transmembrane helix</keyword>
<feature type="repeat" description="Solcar" evidence="9">
    <location>
        <begin position="215"/>
        <end position="298"/>
    </location>
</feature>
<evidence type="ECO:0000256" key="1">
    <source>
        <dbReference type="ARBA" id="ARBA00004141"/>
    </source>
</evidence>
<accession>A0A177FHS2</accession>
<comment type="subcellular location">
    <subcellularLocation>
        <location evidence="1">Membrane</location>
        <topology evidence="1">Multi-pass membrane protein</topology>
    </subcellularLocation>
</comment>